<dbReference type="PROSITE" id="PS50111">
    <property type="entry name" value="CHEMOTAXIS_TRANSDUC_2"/>
    <property type="match status" value="1"/>
</dbReference>
<dbReference type="InterPro" id="IPR013655">
    <property type="entry name" value="PAS_fold_3"/>
</dbReference>
<dbReference type="SMART" id="SM00283">
    <property type="entry name" value="MA"/>
    <property type="match status" value="1"/>
</dbReference>
<evidence type="ECO:0000259" key="8">
    <source>
        <dbReference type="PROSITE" id="PS50885"/>
    </source>
</evidence>
<evidence type="ECO:0000256" key="1">
    <source>
        <dbReference type="ARBA" id="ARBA00022481"/>
    </source>
</evidence>
<dbReference type="InterPro" id="IPR003660">
    <property type="entry name" value="HAMP_dom"/>
</dbReference>
<dbReference type="SMART" id="SM00091">
    <property type="entry name" value="PAS"/>
    <property type="match status" value="3"/>
</dbReference>
<keyword evidence="1" id="KW-0488">Methylation</keyword>
<evidence type="ECO:0000259" key="7">
    <source>
        <dbReference type="PROSITE" id="PS50113"/>
    </source>
</evidence>
<dbReference type="PRINTS" id="PR00260">
    <property type="entry name" value="CHEMTRNSDUCR"/>
</dbReference>
<dbReference type="PROSITE" id="PS50113">
    <property type="entry name" value="PAC"/>
    <property type="match status" value="2"/>
</dbReference>
<dbReference type="EMBL" id="UOGF01000060">
    <property type="protein sequence ID" value="VAX30452.1"/>
    <property type="molecule type" value="Genomic_DNA"/>
</dbReference>
<evidence type="ECO:0000313" key="9">
    <source>
        <dbReference type="EMBL" id="VAX30452.1"/>
    </source>
</evidence>
<evidence type="ECO:0000256" key="3">
    <source>
        <dbReference type="SAM" id="Coils"/>
    </source>
</evidence>
<evidence type="ECO:0000259" key="6">
    <source>
        <dbReference type="PROSITE" id="PS50112"/>
    </source>
</evidence>
<dbReference type="InterPro" id="IPR051310">
    <property type="entry name" value="MCP_chemotaxis"/>
</dbReference>
<feature type="domain" description="PAS" evidence="6">
    <location>
        <begin position="36"/>
        <end position="62"/>
    </location>
</feature>
<accession>A0A3B1CQ63</accession>
<dbReference type="PROSITE" id="PS50885">
    <property type="entry name" value="HAMP"/>
    <property type="match status" value="1"/>
</dbReference>
<feature type="domain" description="PAC" evidence="7">
    <location>
        <begin position="213"/>
        <end position="265"/>
    </location>
</feature>
<dbReference type="Pfam" id="PF13188">
    <property type="entry name" value="PAS_8"/>
    <property type="match status" value="1"/>
</dbReference>
<feature type="compositionally biased region" description="Low complexity" evidence="4">
    <location>
        <begin position="748"/>
        <end position="763"/>
    </location>
</feature>
<dbReference type="SUPFAM" id="SSF58104">
    <property type="entry name" value="Methyl-accepting chemotaxis protein (MCP) signaling domain"/>
    <property type="match status" value="1"/>
</dbReference>
<dbReference type="GO" id="GO:0005886">
    <property type="term" value="C:plasma membrane"/>
    <property type="evidence" value="ECO:0007669"/>
    <property type="project" value="TreeGrafter"/>
</dbReference>
<evidence type="ECO:0000256" key="2">
    <source>
        <dbReference type="ARBA" id="ARBA00029447"/>
    </source>
</evidence>
<dbReference type="Pfam" id="PF08447">
    <property type="entry name" value="PAS_3"/>
    <property type="match status" value="2"/>
</dbReference>
<dbReference type="InterPro" id="IPR000700">
    <property type="entry name" value="PAS-assoc_C"/>
</dbReference>
<dbReference type="SMART" id="SM00086">
    <property type="entry name" value="PAC"/>
    <property type="match status" value="2"/>
</dbReference>
<dbReference type="PANTHER" id="PTHR43531:SF14">
    <property type="entry name" value="METHYL-ACCEPTING CHEMOTAXIS PROTEIN I-RELATED"/>
    <property type="match status" value="1"/>
</dbReference>
<feature type="domain" description="Methyl-accepting transducer" evidence="5">
    <location>
        <begin position="482"/>
        <end position="711"/>
    </location>
</feature>
<dbReference type="InterPro" id="IPR000014">
    <property type="entry name" value="PAS"/>
</dbReference>
<dbReference type="InterPro" id="IPR001610">
    <property type="entry name" value="PAC"/>
</dbReference>
<proteinExistence type="inferred from homology"/>
<feature type="region of interest" description="Disordered" evidence="4">
    <location>
        <begin position="739"/>
        <end position="794"/>
    </location>
</feature>
<dbReference type="Pfam" id="PF00015">
    <property type="entry name" value="MCPsignal"/>
    <property type="match status" value="1"/>
</dbReference>
<sequence>MVTGEKKPGGSKNESMSEMAAKIEAINKSQACIEFEPNGIIITANENFLKTLGYTLEEIKGQHHRMFCEESYTSSPAYQQFWEKLKQGEFDSAVYKRIGKGGKEVWINASYNPIFNDKGEVYKVVKFATDVTEEKNKTSEFESKLEAIDKSQAAIEFNLDGTIITANDNFLGAIGYTLDEVQGKHHRIFCQPEYANSPAYTAFWEKLNRGEFDSGEYLRLGKGGKEIWINASYNPIFNADGKVYKVVKFASDITAEKMRALESARLKMSLDVAGTNMMVCDRHYNIIYMNKASEKTLRALSSELQKAFPGFQMEKVIGASIDGFHKDPAHQRRFLDDPKNFPHQAEIQFGETKLDLKVNAIISEEGEYIGNVVEWTDITNQKKAESEVARLISAASEGQLSERIDASIFDGFLKTLAEGINSMLAAVEAPMTEAQEVLSLLSEGDLRTQMAGEYGGSFDEMKQSLNTAIDKLSQTLRAVAEGSDLVTNGILEISKGNEDLSQRTAQQASALEETSSSMEEMTSTVKQNADNAGQANQLAIAAREVAEKGGRVTAETSEAMLAVNKSSKKIVDIISVIDEIAFQTNLLALNAAVEAARAGEHGRGFAVVAAEVRNLAQRSATAAKEIKSLINESVQQVTDSTALVDQSGKTLEEIVESVKRVTDVIGEISAASAEQTTGIEEVNKAIMQMDETTQQNAALVEEATSASQSIKDQAQDLVEQVEFFQLEGKEAGARASRAVKSAKEEVASSKPSSSSAGVSRRSATLPKPKLRQAVGANGDRVRRSVGSEEDFEEF</sequence>
<dbReference type="CDD" id="cd00130">
    <property type="entry name" value="PAS"/>
    <property type="match status" value="2"/>
</dbReference>
<dbReference type="GO" id="GO:0007165">
    <property type="term" value="P:signal transduction"/>
    <property type="evidence" value="ECO:0007669"/>
    <property type="project" value="InterPro"/>
</dbReference>
<dbReference type="CDD" id="cd11386">
    <property type="entry name" value="MCP_signal"/>
    <property type="match status" value="1"/>
</dbReference>
<dbReference type="PROSITE" id="PS50112">
    <property type="entry name" value="PAS"/>
    <property type="match status" value="1"/>
</dbReference>
<dbReference type="InterPro" id="IPR035965">
    <property type="entry name" value="PAS-like_dom_sf"/>
</dbReference>
<dbReference type="NCBIfam" id="TIGR00229">
    <property type="entry name" value="sensory_box"/>
    <property type="match status" value="2"/>
</dbReference>
<keyword evidence="3" id="KW-0175">Coiled coil</keyword>
<dbReference type="SUPFAM" id="SSF55785">
    <property type="entry name" value="PYP-like sensor domain (PAS domain)"/>
    <property type="match status" value="2"/>
</dbReference>
<name>A0A3B1CQ63_9ZZZZ</name>
<dbReference type="GO" id="GO:0004888">
    <property type="term" value="F:transmembrane signaling receptor activity"/>
    <property type="evidence" value="ECO:0007669"/>
    <property type="project" value="InterPro"/>
</dbReference>
<evidence type="ECO:0000256" key="4">
    <source>
        <dbReference type="SAM" id="MobiDB-lite"/>
    </source>
</evidence>
<gene>
    <name evidence="9" type="ORF">MNBD_NITROSPIRAE01-713</name>
</gene>
<dbReference type="InterPro" id="IPR004089">
    <property type="entry name" value="MCPsignal_dom"/>
</dbReference>
<dbReference type="Gene3D" id="3.30.450.20">
    <property type="entry name" value="PAS domain"/>
    <property type="match status" value="3"/>
</dbReference>
<reference evidence="9" key="1">
    <citation type="submission" date="2018-06" db="EMBL/GenBank/DDBJ databases">
        <authorList>
            <person name="Zhirakovskaya E."/>
        </authorList>
    </citation>
    <scope>NUCLEOTIDE SEQUENCE</scope>
</reference>
<dbReference type="InterPro" id="IPR004090">
    <property type="entry name" value="Chemotax_Me-accpt_rcpt"/>
</dbReference>
<organism evidence="9">
    <name type="scientific">hydrothermal vent metagenome</name>
    <dbReference type="NCBI Taxonomy" id="652676"/>
    <lineage>
        <taxon>unclassified sequences</taxon>
        <taxon>metagenomes</taxon>
        <taxon>ecological metagenomes</taxon>
    </lineage>
</organism>
<comment type="similarity">
    <text evidence="2">Belongs to the methyl-accepting chemotaxis (MCP) protein family.</text>
</comment>
<dbReference type="FunFam" id="1.10.287.950:FF:000001">
    <property type="entry name" value="Methyl-accepting chemotaxis sensory transducer"/>
    <property type="match status" value="1"/>
</dbReference>
<feature type="domain" description="PAC" evidence="7">
    <location>
        <begin position="88"/>
        <end position="143"/>
    </location>
</feature>
<protein>
    <submittedName>
        <fullName evidence="9">Methyl-accepting chemotaxis sensor/transducer protein</fullName>
    </submittedName>
</protein>
<feature type="domain" description="HAMP" evidence="8">
    <location>
        <begin position="425"/>
        <end position="477"/>
    </location>
</feature>
<dbReference type="Gene3D" id="1.10.287.950">
    <property type="entry name" value="Methyl-accepting chemotaxis protein"/>
    <property type="match status" value="1"/>
</dbReference>
<evidence type="ECO:0000259" key="5">
    <source>
        <dbReference type="PROSITE" id="PS50111"/>
    </source>
</evidence>
<dbReference type="Pfam" id="PF18947">
    <property type="entry name" value="HAMP_2"/>
    <property type="match status" value="1"/>
</dbReference>
<dbReference type="GO" id="GO:0006935">
    <property type="term" value="P:chemotaxis"/>
    <property type="evidence" value="ECO:0007669"/>
    <property type="project" value="InterPro"/>
</dbReference>
<dbReference type="PANTHER" id="PTHR43531">
    <property type="entry name" value="PROTEIN ICFG"/>
    <property type="match status" value="1"/>
</dbReference>
<dbReference type="AlphaFoldDB" id="A0A3B1CQ63"/>
<feature type="coiled-coil region" evidence="3">
    <location>
        <begin position="682"/>
        <end position="720"/>
    </location>
</feature>